<proteinExistence type="predicted"/>
<protein>
    <submittedName>
        <fullName evidence="2">Uncharacterized protein</fullName>
    </submittedName>
</protein>
<feature type="chain" id="PRO_5040147140" evidence="1">
    <location>
        <begin position="25"/>
        <end position="140"/>
    </location>
</feature>
<accession>A0A9P6M0Q8</accession>
<dbReference type="OrthoDB" id="2436092at2759"/>
<evidence type="ECO:0000256" key="1">
    <source>
        <dbReference type="SAM" id="SignalP"/>
    </source>
</evidence>
<evidence type="ECO:0000313" key="3">
    <source>
        <dbReference type="Proteomes" id="UP000738359"/>
    </source>
</evidence>
<evidence type="ECO:0000313" key="2">
    <source>
        <dbReference type="EMBL" id="KAF9958338.1"/>
    </source>
</evidence>
<name>A0A9P6M0Q8_MORAP</name>
<dbReference type="EMBL" id="JAAAHY010000732">
    <property type="protein sequence ID" value="KAF9958338.1"/>
    <property type="molecule type" value="Genomic_DNA"/>
</dbReference>
<organism evidence="2 3">
    <name type="scientific">Mortierella alpina</name>
    <name type="common">Oleaginous fungus</name>
    <name type="synonym">Mortierella renispora</name>
    <dbReference type="NCBI Taxonomy" id="64518"/>
    <lineage>
        <taxon>Eukaryota</taxon>
        <taxon>Fungi</taxon>
        <taxon>Fungi incertae sedis</taxon>
        <taxon>Mucoromycota</taxon>
        <taxon>Mortierellomycotina</taxon>
        <taxon>Mortierellomycetes</taxon>
        <taxon>Mortierellales</taxon>
        <taxon>Mortierellaceae</taxon>
        <taxon>Mortierella</taxon>
    </lineage>
</organism>
<reference evidence="2" key="1">
    <citation type="journal article" date="2020" name="Fungal Divers.">
        <title>Resolving the Mortierellaceae phylogeny through synthesis of multi-gene phylogenetics and phylogenomics.</title>
        <authorList>
            <person name="Vandepol N."/>
            <person name="Liber J."/>
            <person name="Desiro A."/>
            <person name="Na H."/>
            <person name="Kennedy M."/>
            <person name="Barry K."/>
            <person name="Grigoriev I.V."/>
            <person name="Miller A.N."/>
            <person name="O'Donnell K."/>
            <person name="Stajich J.E."/>
            <person name="Bonito G."/>
        </authorList>
    </citation>
    <scope>NUCLEOTIDE SEQUENCE</scope>
    <source>
        <strain evidence="2">CK1249</strain>
    </source>
</reference>
<keyword evidence="1" id="KW-0732">Signal</keyword>
<sequence length="140" mass="15784">MRSFLTITLLALCALSAMPSFVLAGPPPPPAHDIMVVTGPNADNYTVGEELVAEAYIRSAAFRKANPKVNISVQKSIRYPQLNVRLGSIRARKLEKPGFKFTLKKEWLIKEQKNIPFRIRVSWTGSKGGYQDSEDFYFHE</sequence>
<dbReference type="Proteomes" id="UP000738359">
    <property type="component" value="Unassembled WGS sequence"/>
</dbReference>
<dbReference type="AlphaFoldDB" id="A0A9P6M0Q8"/>
<feature type="signal peptide" evidence="1">
    <location>
        <begin position="1"/>
        <end position="24"/>
    </location>
</feature>
<comment type="caution">
    <text evidence="2">The sequence shown here is derived from an EMBL/GenBank/DDBJ whole genome shotgun (WGS) entry which is preliminary data.</text>
</comment>
<keyword evidence="3" id="KW-1185">Reference proteome</keyword>
<gene>
    <name evidence="2" type="ORF">BGZ70_009226</name>
</gene>